<feature type="region of interest" description="Disordered" evidence="1">
    <location>
        <begin position="28"/>
        <end position="86"/>
    </location>
</feature>
<evidence type="ECO:0000256" key="2">
    <source>
        <dbReference type="SAM" id="SignalP"/>
    </source>
</evidence>
<gene>
    <name evidence="3" type="ORF">HMPREF0628_1426</name>
</gene>
<dbReference type="PROSITE" id="PS51257">
    <property type="entry name" value="PROKAR_LIPOPROTEIN"/>
    <property type="match status" value="1"/>
</dbReference>
<dbReference type="AlphaFoldDB" id="D1VVH2"/>
<evidence type="ECO:0000256" key="1">
    <source>
        <dbReference type="SAM" id="MobiDB-lite"/>
    </source>
</evidence>
<dbReference type="Proteomes" id="UP000005711">
    <property type="component" value="Unassembled WGS sequence"/>
</dbReference>
<keyword evidence="2" id="KW-0732">Signal</keyword>
<dbReference type="RefSeq" id="WP_004825981.1">
    <property type="nucleotide sequence ID" value="NZ_ADDO01000063.1"/>
</dbReference>
<feature type="compositionally biased region" description="Low complexity" evidence="1">
    <location>
        <begin position="44"/>
        <end position="56"/>
    </location>
</feature>
<feature type="compositionally biased region" description="Basic and acidic residues" evidence="1">
    <location>
        <begin position="28"/>
        <end position="39"/>
    </location>
</feature>
<organism evidence="3 4">
    <name type="scientific">Peptoniphilus lacrimalis 315-B</name>
    <dbReference type="NCBI Taxonomy" id="596330"/>
    <lineage>
        <taxon>Bacteria</taxon>
        <taxon>Bacillati</taxon>
        <taxon>Bacillota</taxon>
        <taxon>Tissierellia</taxon>
        <taxon>Tissierellales</taxon>
        <taxon>Peptoniphilaceae</taxon>
        <taxon>Peptoniphilus</taxon>
    </lineage>
</organism>
<accession>D1VVH2</accession>
<evidence type="ECO:0000313" key="4">
    <source>
        <dbReference type="Proteomes" id="UP000005711"/>
    </source>
</evidence>
<feature type="chain" id="PRO_5003027199" description="Lipoprotein" evidence="2">
    <location>
        <begin position="28"/>
        <end position="176"/>
    </location>
</feature>
<name>D1VVH2_9FIRM</name>
<evidence type="ECO:0000313" key="3">
    <source>
        <dbReference type="EMBL" id="EFA89483.1"/>
    </source>
</evidence>
<evidence type="ECO:0008006" key="5">
    <source>
        <dbReference type="Google" id="ProtNLM"/>
    </source>
</evidence>
<proteinExistence type="predicted"/>
<feature type="compositionally biased region" description="Polar residues" evidence="1">
    <location>
        <begin position="66"/>
        <end position="75"/>
    </location>
</feature>
<feature type="signal peptide" evidence="2">
    <location>
        <begin position="1"/>
        <end position="27"/>
    </location>
</feature>
<comment type="caution">
    <text evidence="3">The sequence shown here is derived from an EMBL/GenBank/DDBJ whole genome shotgun (WGS) entry which is preliminary data.</text>
</comment>
<reference evidence="3 4" key="1">
    <citation type="submission" date="2009-12" db="EMBL/GenBank/DDBJ databases">
        <title>Genome Sequence of Peptoniphilus lacrimalis 315-B.</title>
        <authorList>
            <person name="Durkin A.S."/>
            <person name="Madupu R."/>
            <person name="Torralba M."/>
            <person name="Methe B."/>
            <person name="Sutton G."/>
            <person name="Strausberg R.L."/>
            <person name="Nelson K.E."/>
        </authorList>
    </citation>
    <scope>NUCLEOTIDE SEQUENCE [LARGE SCALE GENOMIC DNA]</scope>
    <source>
        <strain evidence="3 4">315-B</strain>
    </source>
</reference>
<sequence length="176" mass="20242">MKRNLKILCGILIFILLSFVACNKAPANEKKPEVGKNETEVVQENPKNNSSVNVEENNLKNETKDQAQTSTNQNVKVEEDETDLSSVDMEKEKFINYKDAGFTKEENDSFKESDDGKKLENFKINFRKDDFDFRQIVKDYEYKYKDKTYRGDLTILLTGGGEGDYFATYTGVLEEV</sequence>
<protein>
    <recommendedName>
        <fullName evidence="5">Lipoprotein</fullName>
    </recommendedName>
</protein>
<keyword evidence="4" id="KW-1185">Reference proteome</keyword>
<dbReference type="EMBL" id="ADDO01000063">
    <property type="protein sequence ID" value="EFA89483.1"/>
    <property type="molecule type" value="Genomic_DNA"/>
</dbReference>